<dbReference type="InterPro" id="IPR003607">
    <property type="entry name" value="HD/PDEase_dom"/>
</dbReference>
<evidence type="ECO:0000256" key="1">
    <source>
        <dbReference type="SAM" id="MobiDB-lite"/>
    </source>
</evidence>
<reference evidence="4 5" key="1">
    <citation type="submission" date="2018-10" db="EMBL/GenBank/DDBJ databases">
        <title>Sequencing the genomes of 1000 actinobacteria strains.</title>
        <authorList>
            <person name="Klenk H.-P."/>
        </authorList>
    </citation>
    <scope>NUCLEOTIDE SEQUENCE [LARGE SCALE GENOMIC DNA]</scope>
    <source>
        <strain evidence="4 5">DSM 44267</strain>
    </source>
</reference>
<dbReference type="Pfam" id="PF13487">
    <property type="entry name" value="HD_5"/>
    <property type="match status" value="1"/>
</dbReference>
<keyword evidence="2" id="KW-1133">Transmembrane helix</keyword>
<feature type="transmembrane region" description="Helical" evidence="2">
    <location>
        <begin position="243"/>
        <end position="260"/>
    </location>
</feature>
<feature type="domain" description="HD-GYP" evidence="3">
    <location>
        <begin position="266"/>
        <end position="453"/>
    </location>
</feature>
<evidence type="ECO:0000313" key="5">
    <source>
        <dbReference type="Proteomes" id="UP000278440"/>
    </source>
</evidence>
<feature type="transmembrane region" description="Helical" evidence="2">
    <location>
        <begin position="176"/>
        <end position="196"/>
    </location>
</feature>
<feature type="compositionally biased region" description="Basic and acidic residues" evidence="1">
    <location>
        <begin position="444"/>
        <end position="453"/>
    </location>
</feature>
<sequence length="484" mass="51070">MSLLDRLAARPADVPRRRTSSREVLILVVTVVGIAAAIVSALSGTRPPGIDTMGTLVVYVTFALAIVLGELYAISAPGLRATAPIATSSAFALAFMLDLPDGDRLPLSPALVLAVIGVGTVAGQVLRCATGRTVSIVEVAGRLLAAGVATVLYRQVHLDPSSVVAAAGHGDHFDPALRALLMLGISLIALLADVVFTTLMHSTSSATNLRRTFIDEVVSSAPLSSAVVVTGVLVALAAVPVGVAALPLFLAPLVFTLFAFRRYAGIRATYLQSIRTLSRLTDAAGYTPAGHSERVAALATALGRELGVSERELLDLEYAALLHDIGQVALVEPIPGGATVLAAPADQRRIENDTVDIVRETGVLDDVADILAHQTTPYRQVRELGERIPLTSRIVKVANAYEDLSAGARGPRARDSALERIYLGLGYEYDPAVVDALQRALAQRDDREGRADAPRTPSGRLVTGRAFTGRLAAARRREATERDR</sequence>
<dbReference type="InterPro" id="IPR037522">
    <property type="entry name" value="HD_GYP_dom"/>
</dbReference>
<keyword evidence="2" id="KW-0472">Membrane</keyword>
<dbReference type="Gene3D" id="1.10.3210.10">
    <property type="entry name" value="Hypothetical protein af1432"/>
    <property type="match status" value="1"/>
</dbReference>
<feature type="transmembrane region" description="Helical" evidence="2">
    <location>
        <begin position="56"/>
        <end position="74"/>
    </location>
</feature>
<feature type="transmembrane region" description="Helical" evidence="2">
    <location>
        <begin position="24"/>
        <end position="44"/>
    </location>
</feature>
<dbReference type="Proteomes" id="UP000278440">
    <property type="component" value="Unassembled WGS sequence"/>
</dbReference>
<comment type="caution">
    <text evidence="4">The sequence shown here is derived from an EMBL/GenBank/DDBJ whole genome shotgun (WGS) entry which is preliminary data.</text>
</comment>
<feature type="transmembrane region" description="Helical" evidence="2">
    <location>
        <begin position="81"/>
        <end position="97"/>
    </location>
</feature>
<organism evidence="4 5">
    <name type="scientific">Terracoccus luteus</name>
    <dbReference type="NCBI Taxonomy" id="53356"/>
    <lineage>
        <taxon>Bacteria</taxon>
        <taxon>Bacillati</taxon>
        <taxon>Actinomycetota</taxon>
        <taxon>Actinomycetes</taxon>
        <taxon>Micrococcales</taxon>
        <taxon>Intrasporangiaceae</taxon>
        <taxon>Terracoccus</taxon>
    </lineage>
</organism>
<feature type="transmembrane region" description="Helical" evidence="2">
    <location>
        <begin position="139"/>
        <end position="156"/>
    </location>
</feature>
<dbReference type="InterPro" id="IPR052020">
    <property type="entry name" value="Cyclic_di-GMP/3'3'-cGAMP_PDE"/>
</dbReference>
<dbReference type="AlphaFoldDB" id="A0A495XVG9"/>
<dbReference type="PROSITE" id="PS51832">
    <property type="entry name" value="HD_GYP"/>
    <property type="match status" value="1"/>
</dbReference>
<keyword evidence="5" id="KW-1185">Reference proteome</keyword>
<dbReference type="SUPFAM" id="SSF109604">
    <property type="entry name" value="HD-domain/PDEase-like"/>
    <property type="match status" value="1"/>
</dbReference>
<feature type="transmembrane region" description="Helical" evidence="2">
    <location>
        <begin position="217"/>
        <end position="237"/>
    </location>
</feature>
<evidence type="ECO:0000259" key="3">
    <source>
        <dbReference type="PROSITE" id="PS51832"/>
    </source>
</evidence>
<gene>
    <name evidence="4" type="ORF">DFJ68_2008</name>
</gene>
<dbReference type="RefSeq" id="WP_245963574.1">
    <property type="nucleotide sequence ID" value="NZ_RBXT01000001.1"/>
</dbReference>
<dbReference type="SMART" id="SM00471">
    <property type="entry name" value="HDc"/>
    <property type="match status" value="1"/>
</dbReference>
<name>A0A495XVG9_9MICO</name>
<dbReference type="PANTHER" id="PTHR45228:SF4">
    <property type="entry name" value="LIPOPROTEIN"/>
    <property type="match status" value="1"/>
</dbReference>
<keyword evidence="2" id="KW-0812">Transmembrane</keyword>
<feature type="compositionally biased region" description="Basic and acidic residues" evidence="1">
    <location>
        <begin position="475"/>
        <end position="484"/>
    </location>
</feature>
<proteinExistence type="predicted"/>
<accession>A0A495XVG9</accession>
<dbReference type="CDD" id="cd00077">
    <property type="entry name" value="HDc"/>
    <property type="match status" value="1"/>
</dbReference>
<evidence type="ECO:0000256" key="2">
    <source>
        <dbReference type="SAM" id="Phobius"/>
    </source>
</evidence>
<feature type="region of interest" description="Disordered" evidence="1">
    <location>
        <begin position="444"/>
        <end position="484"/>
    </location>
</feature>
<dbReference type="PANTHER" id="PTHR45228">
    <property type="entry name" value="CYCLIC DI-GMP PHOSPHODIESTERASE TM_0186-RELATED"/>
    <property type="match status" value="1"/>
</dbReference>
<evidence type="ECO:0000313" key="4">
    <source>
        <dbReference type="EMBL" id="RKT78561.1"/>
    </source>
</evidence>
<dbReference type="EMBL" id="RBXT01000001">
    <property type="protein sequence ID" value="RKT78561.1"/>
    <property type="molecule type" value="Genomic_DNA"/>
</dbReference>
<protein>
    <submittedName>
        <fullName evidence="4">HD domain-containing protein</fullName>
    </submittedName>
</protein>
<feature type="transmembrane region" description="Helical" evidence="2">
    <location>
        <begin position="109"/>
        <end position="127"/>
    </location>
</feature>